<feature type="binding site" evidence="6">
    <location>
        <position position="124"/>
    </location>
    <ligand>
        <name>FAD</name>
        <dbReference type="ChEBI" id="CHEBI:57692"/>
    </ligand>
</feature>
<dbReference type="Gene3D" id="3.50.50.60">
    <property type="entry name" value="FAD/NAD(P)-binding domain"/>
    <property type="match status" value="2"/>
</dbReference>
<dbReference type="PRINTS" id="PR00368">
    <property type="entry name" value="FADPNR"/>
</dbReference>
<dbReference type="SUPFAM" id="SSF51905">
    <property type="entry name" value="FAD/NAD(P)-binding domain"/>
    <property type="match status" value="1"/>
</dbReference>
<comment type="catalytic activity">
    <reaction evidence="6">
        <text>2 reduced [2Fe-2S]-[ferredoxin] + NADP(+) + H(+) = 2 oxidized [2Fe-2S]-[ferredoxin] + NADPH</text>
        <dbReference type="Rhea" id="RHEA:20125"/>
        <dbReference type="Rhea" id="RHEA-COMP:10000"/>
        <dbReference type="Rhea" id="RHEA-COMP:10001"/>
        <dbReference type="ChEBI" id="CHEBI:15378"/>
        <dbReference type="ChEBI" id="CHEBI:33737"/>
        <dbReference type="ChEBI" id="CHEBI:33738"/>
        <dbReference type="ChEBI" id="CHEBI:57783"/>
        <dbReference type="ChEBI" id="CHEBI:58349"/>
        <dbReference type="EC" id="1.18.1.2"/>
    </reaction>
</comment>
<dbReference type="EMBL" id="CP116507">
    <property type="protein sequence ID" value="WCG22508.1"/>
    <property type="molecule type" value="Genomic_DNA"/>
</dbReference>
<feature type="binding site" evidence="6">
    <location>
        <position position="90"/>
    </location>
    <ligand>
        <name>FAD</name>
        <dbReference type="ChEBI" id="CHEBI:57692"/>
    </ligand>
</feature>
<evidence type="ECO:0000256" key="2">
    <source>
        <dbReference type="ARBA" id="ARBA00022630"/>
    </source>
</evidence>
<keyword evidence="2 6" id="KW-0285">Flavoprotein</keyword>
<evidence type="ECO:0000256" key="6">
    <source>
        <dbReference type="HAMAP-Rule" id="MF_01685"/>
    </source>
</evidence>
<feature type="binding site" evidence="6">
    <location>
        <position position="327"/>
    </location>
    <ligand>
        <name>FAD</name>
        <dbReference type="ChEBI" id="CHEBI:57692"/>
    </ligand>
</feature>
<keyword evidence="7" id="KW-0472">Membrane</keyword>
<reference evidence="9" key="1">
    <citation type="submission" date="2023-01" db="EMBL/GenBank/DDBJ databases">
        <title>Oxazolidinone resistance genes in florfenicol resistant enterococci from beef cattle and veal calves at slaughter.</title>
        <authorList>
            <person name="Biggel M."/>
        </authorList>
    </citation>
    <scope>NUCLEOTIDE SEQUENCE</scope>
    <source>
        <strain evidence="9">K204-1</strain>
    </source>
</reference>
<dbReference type="InterPro" id="IPR023753">
    <property type="entry name" value="FAD/NAD-binding_dom"/>
</dbReference>
<keyword evidence="7" id="KW-1133">Transmembrane helix</keyword>
<evidence type="ECO:0000256" key="1">
    <source>
        <dbReference type="ARBA" id="ARBA00011738"/>
    </source>
</evidence>
<sequence>MTETKEIFDIIIIGGGPVGMFASFYAGMRQAKTMIIESLPALGGQLTMLYPEKEIYDVAGFPHIKAKDLVTNLHEQIDMFNHDIHLEETVKHIEPLENQLLEVTTSKGFYITKSVIIAAGNGSFQPRRLKIDDIEPCEQKSMHYHITNLERFRDKEILIAGGGDSAIDWALTLENIAKTVHVVHRRNQFRALEHSVDLLKQSSVQVHTPYVIQAIEHEEGQIHTVTLHNPKEDLKETLMIDELIVNYGYSSSLGPIKNWGLDLNKQSISVNSDMSTNIPGVYACGDIVTYDGKVALIATGFGEAPTAVNNALHFANPDLRVQPGHSTSLFEKNRTEKRGN</sequence>
<dbReference type="HAMAP" id="MF_01685">
    <property type="entry name" value="FENR2"/>
    <property type="match status" value="1"/>
</dbReference>
<protein>
    <recommendedName>
        <fullName evidence="6">Ferredoxin--NADP reductase</fullName>
        <shortName evidence="6">FNR</shortName>
        <shortName evidence="6">Fd-NADP(+) reductase</shortName>
        <ecNumber evidence="6">1.18.1.2</ecNumber>
    </recommendedName>
</protein>
<gene>
    <name evidence="9" type="ORF">PML95_08975</name>
</gene>
<keyword evidence="4 6" id="KW-0521">NADP</keyword>
<dbReference type="InterPro" id="IPR036188">
    <property type="entry name" value="FAD/NAD-bd_sf"/>
</dbReference>
<keyword evidence="5 6" id="KW-0560">Oxidoreductase</keyword>
<proteinExistence type="inferred from homology"/>
<feature type="binding site" evidence="6">
    <location>
        <position position="37"/>
    </location>
    <ligand>
        <name>FAD</name>
        <dbReference type="ChEBI" id="CHEBI:57692"/>
    </ligand>
</feature>
<evidence type="ECO:0000256" key="3">
    <source>
        <dbReference type="ARBA" id="ARBA00022827"/>
    </source>
</evidence>
<dbReference type="GO" id="GO:0004324">
    <property type="term" value="F:ferredoxin-NADP+ reductase activity"/>
    <property type="evidence" value="ECO:0007669"/>
    <property type="project" value="UniProtKB-UniRule"/>
</dbReference>
<evidence type="ECO:0000259" key="8">
    <source>
        <dbReference type="Pfam" id="PF07992"/>
    </source>
</evidence>
<feature type="binding site" evidence="6">
    <location>
        <position position="45"/>
    </location>
    <ligand>
        <name>FAD</name>
        <dbReference type="ChEBI" id="CHEBI:57692"/>
    </ligand>
</feature>
<dbReference type="EC" id="1.18.1.2" evidence="6"/>
<keyword evidence="3 6" id="KW-0274">FAD</keyword>
<organism evidence="9 10">
    <name type="scientific">Vagococcus lutrae</name>
    <dbReference type="NCBI Taxonomy" id="81947"/>
    <lineage>
        <taxon>Bacteria</taxon>
        <taxon>Bacillati</taxon>
        <taxon>Bacillota</taxon>
        <taxon>Bacilli</taxon>
        <taxon>Lactobacillales</taxon>
        <taxon>Enterococcaceae</taxon>
        <taxon>Vagococcus</taxon>
    </lineage>
</organism>
<dbReference type="PANTHER" id="PTHR48105">
    <property type="entry name" value="THIOREDOXIN REDUCTASE 1-RELATED-RELATED"/>
    <property type="match status" value="1"/>
</dbReference>
<comment type="cofactor">
    <cofactor evidence="6">
        <name>FAD</name>
        <dbReference type="ChEBI" id="CHEBI:57692"/>
    </cofactor>
    <text evidence="6">Binds 1 FAD per subunit.</text>
</comment>
<feature type="binding site" evidence="6">
    <location>
        <position position="50"/>
    </location>
    <ligand>
        <name>FAD</name>
        <dbReference type="ChEBI" id="CHEBI:57692"/>
    </ligand>
</feature>
<accession>A0AAE9XM28</accession>
<evidence type="ECO:0000256" key="7">
    <source>
        <dbReference type="SAM" id="Phobius"/>
    </source>
</evidence>
<dbReference type="InterPro" id="IPR022890">
    <property type="entry name" value="Fd--NADP_Rdtase_type_2"/>
</dbReference>
<dbReference type="Pfam" id="PF07992">
    <property type="entry name" value="Pyr_redox_2"/>
    <property type="match status" value="1"/>
</dbReference>
<name>A0AAE9XM28_9ENTE</name>
<dbReference type="GO" id="GO:0050661">
    <property type="term" value="F:NADP binding"/>
    <property type="evidence" value="ECO:0007669"/>
    <property type="project" value="UniProtKB-UniRule"/>
</dbReference>
<dbReference type="Proteomes" id="UP001179600">
    <property type="component" value="Chromosome"/>
</dbReference>
<feature type="binding site" evidence="6">
    <location>
        <position position="286"/>
    </location>
    <ligand>
        <name>FAD</name>
        <dbReference type="ChEBI" id="CHEBI:57692"/>
    </ligand>
</feature>
<comment type="caution">
    <text evidence="6">Lacks conserved residue(s) required for the propagation of feature annotation.</text>
</comment>
<feature type="domain" description="FAD/NAD(P)-binding" evidence="8">
    <location>
        <begin position="8"/>
        <end position="308"/>
    </location>
</feature>
<evidence type="ECO:0000256" key="4">
    <source>
        <dbReference type="ARBA" id="ARBA00022857"/>
    </source>
</evidence>
<evidence type="ECO:0000256" key="5">
    <source>
        <dbReference type="ARBA" id="ARBA00023002"/>
    </source>
</evidence>
<dbReference type="GO" id="GO:0050660">
    <property type="term" value="F:flavin adenine dinucleotide binding"/>
    <property type="evidence" value="ECO:0007669"/>
    <property type="project" value="UniProtKB-UniRule"/>
</dbReference>
<comment type="similarity">
    <text evidence="6">Belongs to the ferredoxin--NADP reductase type 2 family.</text>
</comment>
<feature type="transmembrane region" description="Helical" evidence="7">
    <location>
        <begin position="7"/>
        <end position="28"/>
    </location>
</feature>
<dbReference type="PRINTS" id="PR00469">
    <property type="entry name" value="PNDRDTASEII"/>
</dbReference>
<keyword evidence="7" id="KW-0812">Transmembrane</keyword>
<dbReference type="RefSeq" id="WP_272163273.1">
    <property type="nucleotide sequence ID" value="NZ_CP116507.1"/>
</dbReference>
<comment type="subunit">
    <text evidence="1 6">Homodimer.</text>
</comment>
<evidence type="ECO:0000313" key="9">
    <source>
        <dbReference type="EMBL" id="WCG22508.1"/>
    </source>
</evidence>
<dbReference type="InterPro" id="IPR050097">
    <property type="entry name" value="Ferredoxin-NADP_redctase_2"/>
</dbReference>
<evidence type="ECO:0000313" key="10">
    <source>
        <dbReference type="Proteomes" id="UP001179600"/>
    </source>
</evidence>
<dbReference type="AlphaFoldDB" id="A0AAE9XM28"/>